<gene>
    <name evidence="2" type="ordered locus">Hbal_2813</name>
</gene>
<evidence type="ECO:0000313" key="3">
    <source>
        <dbReference type="Proteomes" id="UP000002745"/>
    </source>
</evidence>
<dbReference type="HOGENOM" id="CLU_126409_0_0_5"/>
<dbReference type="KEGG" id="hba:Hbal_2813"/>
<keyword evidence="3" id="KW-1185">Reference proteome</keyword>
<dbReference type="RefSeq" id="WP_015828636.1">
    <property type="nucleotide sequence ID" value="NC_012982.1"/>
</dbReference>
<dbReference type="PROSITE" id="PS51257">
    <property type="entry name" value="PROKAR_LIPOPROTEIN"/>
    <property type="match status" value="1"/>
</dbReference>
<name>C6XQI7_HIRBI</name>
<evidence type="ECO:0000256" key="1">
    <source>
        <dbReference type="SAM" id="SignalP"/>
    </source>
</evidence>
<feature type="signal peptide" evidence="1">
    <location>
        <begin position="1"/>
        <end position="21"/>
    </location>
</feature>
<accession>C6XQI7</accession>
<proteinExistence type="predicted"/>
<dbReference type="AlphaFoldDB" id="C6XQI7"/>
<evidence type="ECO:0000313" key="2">
    <source>
        <dbReference type="EMBL" id="ACT60486.1"/>
    </source>
</evidence>
<evidence type="ECO:0008006" key="4">
    <source>
        <dbReference type="Google" id="ProtNLM"/>
    </source>
</evidence>
<organism evidence="2 3">
    <name type="scientific">Hirschia baltica (strain ATCC 49814 / DSM 5838 / IFAM 1418)</name>
    <dbReference type="NCBI Taxonomy" id="582402"/>
    <lineage>
        <taxon>Bacteria</taxon>
        <taxon>Pseudomonadati</taxon>
        <taxon>Pseudomonadota</taxon>
        <taxon>Alphaproteobacteria</taxon>
        <taxon>Hyphomonadales</taxon>
        <taxon>Hyphomonadaceae</taxon>
        <taxon>Hirschia</taxon>
    </lineage>
</organism>
<protein>
    <recommendedName>
        <fullName evidence="4">PepSY domain-containing protein</fullName>
    </recommendedName>
</protein>
<keyword evidence="1" id="KW-0732">Signal</keyword>
<feature type="chain" id="PRO_5002974008" description="PepSY domain-containing protein" evidence="1">
    <location>
        <begin position="22"/>
        <end position="192"/>
    </location>
</feature>
<dbReference type="STRING" id="582402.Hbal_2813"/>
<dbReference type="EMBL" id="CP001678">
    <property type="protein sequence ID" value="ACT60486.1"/>
    <property type="molecule type" value="Genomic_DNA"/>
</dbReference>
<dbReference type="Proteomes" id="UP000002745">
    <property type="component" value="Chromosome"/>
</dbReference>
<dbReference type="eggNOG" id="ENOG5032TRM">
    <property type="taxonomic scope" value="Bacteria"/>
</dbReference>
<reference evidence="3" key="1">
    <citation type="journal article" date="2011" name="J. Bacteriol.">
        <title>Genome sequences of eight morphologically diverse alphaproteobacteria.</title>
        <authorList>
            <consortium name="US DOE Joint Genome Institute"/>
            <person name="Brown P.J."/>
            <person name="Kysela D.T."/>
            <person name="Buechlein A."/>
            <person name="Hemmerich C."/>
            <person name="Brun Y.V."/>
        </authorList>
    </citation>
    <scope>NUCLEOTIDE SEQUENCE [LARGE SCALE GENOMIC DNA]</scope>
    <source>
        <strain evidence="3">ATCC 49814 / DSM 5838 / IFAM 1418</strain>
    </source>
</reference>
<sequence>MKRVVLTGVMGVALLSAACEGAVETETPVAQSSDVVEEVTVDDLAEKMVSAVEITDLAAADIPVDIVNLVTIASPGLQIGEAQKKVRDGRTYFDVEGETAEGEEIEFDVLMTENGPEIVEIQRDLAWSEVPEIASQAALEVGDVNPVRVIESKQPDGSIIYELFAEGQPGDPAMEVRVVDGVAEVLAERWPH</sequence>